<evidence type="ECO:0000313" key="4">
    <source>
        <dbReference type="Proteomes" id="UP000594836"/>
    </source>
</evidence>
<dbReference type="AlphaFoldDB" id="A0A411LP96"/>
<dbReference type="OrthoDB" id="34459at2"/>
<organism evidence="1 3">
    <name type="scientific">Sphingomonas paucimobilis</name>
    <name type="common">Pseudomonas paucimobilis</name>
    <dbReference type="NCBI Taxonomy" id="13689"/>
    <lineage>
        <taxon>Bacteria</taxon>
        <taxon>Pseudomonadati</taxon>
        <taxon>Pseudomonadota</taxon>
        <taxon>Alphaproteobacteria</taxon>
        <taxon>Sphingomonadales</taxon>
        <taxon>Sphingomonadaceae</taxon>
        <taxon>Sphingomonas</taxon>
    </lineage>
</organism>
<dbReference type="EMBL" id="JABEOU010000025">
    <property type="protein sequence ID" value="NNG57219.1"/>
    <property type="molecule type" value="Genomic_DNA"/>
</dbReference>
<dbReference type="Proteomes" id="UP000550136">
    <property type="component" value="Unassembled WGS sequence"/>
</dbReference>
<proteinExistence type="predicted"/>
<evidence type="ECO:0000313" key="3">
    <source>
        <dbReference type="Proteomes" id="UP000550136"/>
    </source>
</evidence>
<reference evidence="1 3" key="1">
    <citation type="submission" date="2020-05" db="EMBL/GenBank/DDBJ databases">
        <title>Draft Genome Sequences of Sphingomonas sp. Isolated from the International Space Station.</title>
        <authorList>
            <person name="Bijlani S."/>
            <person name="Singh N.K."/>
            <person name="Mason C.E."/>
            <person name="Wang C.C."/>
            <person name="Venkateswaran K."/>
        </authorList>
    </citation>
    <scope>NUCLEOTIDE SEQUENCE [LARGE SCALE GENOMIC DNA]</scope>
    <source>
        <strain evidence="1 3">FKI-L5-BR-P1</strain>
    </source>
</reference>
<protein>
    <submittedName>
        <fullName evidence="1">Uncharacterized protein</fullName>
    </submittedName>
</protein>
<reference evidence="2 4" key="2">
    <citation type="submission" date="2020-12" db="EMBL/GenBank/DDBJ databases">
        <title>FDA dAtabase for Regulatory Grade micrObial Sequences (FDA-ARGOS): Supporting development and validation of Infectious Disease Dx tests.</title>
        <authorList>
            <person name="Sproer C."/>
            <person name="Gronow S."/>
            <person name="Severitt S."/>
            <person name="Schroder I."/>
            <person name="Tallon L."/>
            <person name="Sadzewicz L."/>
            <person name="Zhao X."/>
            <person name="Boylan J."/>
            <person name="Ott S."/>
            <person name="Bowen H."/>
            <person name="Vavikolanu K."/>
            <person name="Mehta A."/>
            <person name="Aluvathingal J."/>
            <person name="Nadendla S."/>
            <person name="Lowell S."/>
            <person name="Myers T."/>
            <person name="Yan Y."/>
            <person name="Sichtig H."/>
        </authorList>
    </citation>
    <scope>NUCLEOTIDE SEQUENCE [LARGE SCALE GENOMIC DNA]</scope>
    <source>
        <strain evidence="2 4">FDAARGOS_881</strain>
    </source>
</reference>
<gene>
    <name evidence="1" type="ORF">HKX06_07495</name>
    <name evidence="2" type="ORF">I6G38_06165</name>
</gene>
<dbReference type="Proteomes" id="UP000594836">
    <property type="component" value="Chromosome"/>
</dbReference>
<evidence type="ECO:0000313" key="2">
    <source>
        <dbReference type="EMBL" id="QPT10561.1"/>
    </source>
</evidence>
<dbReference type="EMBL" id="CP065713">
    <property type="protein sequence ID" value="QPT10561.1"/>
    <property type="molecule type" value="Genomic_DNA"/>
</dbReference>
<accession>A0A411LP96</accession>
<name>A0A411LP96_SPHPI</name>
<sequence>MPPPVTPDGRYIVVRGRLWRRANPNLSEQDRQTHVAALMRARRAVRDALAKDDADALRAARADVNNAKLALGERGPTWWTDGEDLNRHLARNTSYADWYAALEENTPPDD</sequence>
<evidence type="ECO:0000313" key="1">
    <source>
        <dbReference type="EMBL" id="NNG57219.1"/>
    </source>
</evidence>